<protein>
    <recommendedName>
        <fullName evidence="4">Large ribosomal subunit protein uL22m</fullName>
    </recommendedName>
    <alternativeName>
        <fullName evidence="5">39S ribosomal protein L22, mitochondrial</fullName>
    </alternativeName>
</protein>
<reference evidence="9" key="1">
    <citation type="submission" date="2022-11" db="UniProtKB">
        <authorList>
            <consortium name="WormBaseParasite"/>
        </authorList>
    </citation>
    <scope>IDENTIFICATION</scope>
</reference>
<accession>A0A915DIY6</accession>
<dbReference type="SUPFAM" id="SSF54843">
    <property type="entry name" value="Ribosomal protein L22"/>
    <property type="match status" value="1"/>
</dbReference>
<sequence>MNRLSISNGILCWIKPALGVRFCSTSLTNSNDQWQQRGKFGNKTIQRHESPPTKVYYAPEWQLDKTEADKEYDPLRAYGTTPEKWEYYNKIGDVSLPRIHPFLPKRMWNACQLVRRMNAKEACMQLNFKQNKASLILAEVIKEAMDRAKKEFHIENPEKMYVAEAFHIQSNIIKGRRRHARDNWTTIRYRYINLFVRLEEGEPPTYKEELRKQMAGRKCATTINIFVPEISNIPCRL</sequence>
<comment type="similarity">
    <text evidence="1 6">Belongs to the universal ribosomal protein uL22 family.</text>
</comment>
<dbReference type="GO" id="GO:0006412">
    <property type="term" value="P:translation"/>
    <property type="evidence" value="ECO:0007669"/>
    <property type="project" value="InterPro"/>
</dbReference>
<evidence type="ECO:0000256" key="4">
    <source>
        <dbReference type="ARBA" id="ARBA00035286"/>
    </source>
</evidence>
<dbReference type="Pfam" id="PF00237">
    <property type="entry name" value="Ribosomal_L22"/>
    <property type="match status" value="1"/>
</dbReference>
<dbReference type="GO" id="GO:0003735">
    <property type="term" value="F:structural constituent of ribosome"/>
    <property type="evidence" value="ECO:0007669"/>
    <property type="project" value="InterPro"/>
</dbReference>
<feature type="chain" id="PRO_5038055184" description="Large ribosomal subunit protein uL22m" evidence="7">
    <location>
        <begin position="20"/>
        <end position="237"/>
    </location>
</feature>
<dbReference type="WBParaSite" id="jg20486">
    <property type="protein sequence ID" value="jg20486"/>
    <property type="gene ID" value="jg20486"/>
</dbReference>
<keyword evidence="8" id="KW-1185">Reference proteome</keyword>
<evidence type="ECO:0000256" key="5">
    <source>
        <dbReference type="ARBA" id="ARBA00035506"/>
    </source>
</evidence>
<dbReference type="PANTHER" id="PTHR13501">
    <property type="entry name" value="CHLOROPLAST 50S RIBOSOMAL PROTEIN L22-RELATED"/>
    <property type="match status" value="1"/>
</dbReference>
<dbReference type="InterPro" id="IPR036394">
    <property type="entry name" value="Ribosomal_uL22_sf"/>
</dbReference>
<dbReference type="PANTHER" id="PTHR13501:SF8">
    <property type="entry name" value="LARGE RIBOSOMAL SUBUNIT PROTEIN UL22M"/>
    <property type="match status" value="1"/>
</dbReference>
<dbReference type="Gene3D" id="3.90.470.10">
    <property type="entry name" value="Ribosomal protein L22/L17"/>
    <property type="match status" value="1"/>
</dbReference>
<evidence type="ECO:0000256" key="7">
    <source>
        <dbReference type="SAM" id="SignalP"/>
    </source>
</evidence>
<evidence type="ECO:0000256" key="3">
    <source>
        <dbReference type="ARBA" id="ARBA00023274"/>
    </source>
</evidence>
<dbReference type="InterPro" id="IPR001063">
    <property type="entry name" value="Ribosomal_uL22"/>
</dbReference>
<dbReference type="AlphaFoldDB" id="A0A915DIY6"/>
<evidence type="ECO:0000313" key="8">
    <source>
        <dbReference type="Proteomes" id="UP000887574"/>
    </source>
</evidence>
<evidence type="ECO:0000256" key="2">
    <source>
        <dbReference type="ARBA" id="ARBA00022980"/>
    </source>
</evidence>
<name>A0A915DIY6_9BILA</name>
<keyword evidence="7" id="KW-0732">Signal</keyword>
<evidence type="ECO:0000313" key="9">
    <source>
        <dbReference type="WBParaSite" id="jg20486"/>
    </source>
</evidence>
<evidence type="ECO:0000256" key="1">
    <source>
        <dbReference type="ARBA" id="ARBA00009451"/>
    </source>
</evidence>
<keyword evidence="3 6" id="KW-0687">Ribonucleoprotein</keyword>
<keyword evidence="2 6" id="KW-0689">Ribosomal protein</keyword>
<organism evidence="8 9">
    <name type="scientific">Ditylenchus dipsaci</name>
    <dbReference type="NCBI Taxonomy" id="166011"/>
    <lineage>
        <taxon>Eukaryota</taxon>
        <taxon>Metazoa</taxon>
        <taxon>Ecdysozoa</taxon>
        <taxon>Nematoda</taxon>
        <taxon>Chromadorea</taxon>
        <taxon>Rhabditida</taxon>
        <taxon>Tylenchina</taxon>
        <taxon>Tylenchomorpha</taxon>
        <taxon>Sphaerularioidea</taxon>
        <taxon>Anguinidae</taxon>
        <taxon>Anguininae</taxon>
        <taxon>Ditylenchus</taxon>
    </lineage>
</organism>
<dbReference type="GO" id="GO:0005762">
    <property type="term" value="C:mitochondrial large ribosomal subunit"/>
    <property type="evidence" value="ECO:0007669"/>
    <property type="project" value="TreeGrafter"/>
</dbReference>
<feature type="signal peptide" evidence="7">
    <location>
        <begin position="1"/>
        <end position="19"/>
    </location>
</feature>
<proteinExistence type="inferred from homology"/>
<dbReference type="Proteomes" id="UP000887574">
    <property type="component" value="Unplaced"/>
</dbReference>
<dbReference type="InterPro" id="IPR047867">
    <property type="entry name" value="Ribosomal_uL22_bac/org-type"/>
</dbReference>
<evidence type="ECO:0000256" key="6">
    <source>
        <dbReference type="RuleBase" id="RU004005"/>
    </source>
</evidence>